<reference evidence="2 3" key="2">
    <citation type="journal article" date="2015" name="Eukaryot. Cell">
        <title>Genetic mapping reveals that sinefungin resistance in Toxoplasma gondii is controlled by a putative amino acid transporter locus that can be used as a negative selectable marker.</title>
        <authorList>
            <person name="Behnke M.S."/>
            <person name="Khan A."/>
            <person name="Sibley L.D."/>
        </authorList>
    </citation>
    <scope>NUCLEOTIDE SEQUENCE [LARGE SCALE GENOMIC DNA]</scope>
    <source>
        <strain evidence="2 3">VAND</strain>
    </source>
</reference>
<dbReference type="AlphaFoldDB" id="A0A086QD15"/>
<comment type="caution">
    <text evidence="2">The sequence shown here is derived from an EMBL/GenBank/DDBJ whole genome shotgun (WGS) entry which is preliminary data.</text>
</comment>
<reference evidence="2 3" key="1">
    <citation type="submission" date="2014-08" db="EMBL/GenBank/DDBJ databases">
        <authorList>
            <person name="Sibley D."/>
            <person name="Venepally P."/>
            <person name="Karamycheva S."/>
            <person name="Hadjithomas M."/>
            <person name="Khan A."/>
            <person name="Brunk B."/>
            <person name="Roos D."/>
            <person name="Caler E."/>
            <person name="Lorenzi H."/>
        </authorList>
    </citation>
    <scope>NUCLEOTIDE SEQUENCE [LARGE SCALE GENOMIC DNA]</scope>
    <source>
        <strain evidence="2 3">VAND</strain>
    </source>
</reference>
<feature type="compositionally biased region" description="Low complexity" evidence="1">
    <location>
        <begin position="292"/>
        <end position="301"/>
    </location>
</feature>
<feature type="compositionally biased region" description="Low complexity" evidence="1">
    <location>
        <begin position="318"/>
        <end position="339"/>
    </location>
</feature>
<feature type="compositionally biased region" description="Low complexity" evidence="1">
    <location>
        <begin position="105"/>
        <end position="119"/>
    </location>
</feature>
<organism evidence="2 3">
    <name type="scientific">Toxoplasma gondii VAND</name>
    <dbReference type="NCBI Taxonomy" id="933077"/>
    <lineage>
        <taxon>Eukaryota</taxon>
        <taxon>Sar</taxon>
        <taxon>Alveolata</taxon>
        <taxon>Apicomplexa</taxon>
        <taxon>Conoidasida</taxon>
        <taxon>Coccidia</taxon>
        <taxon>Eucoccidiorida</taxon>
        <taxon>Eimeriorina</taxon>
        <taxon>Sarcocystidae</taxon>
        <taxon>Toxoplasma</taxon>
    </lineage>
</organism>
<accession>A0A086QD15</accession>
<feature type="compositionally biased region" description="Low complexity" evidence="1">
    <location>
        <begin position="366"/>
        <end position="378"/>
    </location>
</feature>
<proteinExistence type="predicted"/>
<dbReference type="PANTHER" id="PTHR37028">
    <property type="entry name" value="UNNAMED PRODUCT-RELATED"/>
    <property type="match status" value="1"/>
</dbReference>
<name>A0A086QD15_TOXGO</name>
<feature type="region of interest" description="Disordered" evidence="1">
    <location>
        <begin position="19"/>
        <end position="440"/>
    </location>
</feature>
<evidence type="ECO:0000313" key="3">
    <source>
        <dbReference type="Proteomes" id="UP000028840"/>
    </source>
</evidence>
<feature type="compositionally biased region" description="Low complexity" evidence="1">
    <location>
        <begin position="244"/>
        <end position="278"/>
    </location>
</feature>
<evidence type="ECO:0000313" key="2">
    <source>
        <dbReference type="EMBL" id="KFH10497.1"/>
    </source>
</evidence>
<protein>
    <submittedName>
        <fullName evidence="2">Uncharacterized protein</fullName>
    </submittedName>
</protein>
<feature type="compositionally biased region" description="Basic and acidic residues" evidence="1">
    <location>
        <begin position="720"/>
        <end position="736"/>
    </location>
</feature>
<dbReference type="PANTHER" id="PTHR37028:SF4">
    <property type="entry name" value="ALMS MOTIF DOMAIN-CONTAINING PROTEIN"/>
    <property type="match status" value="1"/>
</dbReference>
<dbReference type="OrthoDB" id="439158at2759"/>
<feature type="compositionally biased region" description="Basic and acidic residues" evidence="1">
    <location>
        <begin position="340"/>
        <end position="349"/>
    </location>
</feature>
<feature type="compositionally biased region" description="Polar residues" evidence="1">
    <location>
        <begin position="67"/>
        <end position="86"/>
    </location>
</feature>
<evidence type="ECO:0000256" key="1">
    <source>
        <dbReference type="SAM" id="MobiDB-lite"/>
    </source>
</evidence>
<feature type="compositionally biased region" description="Polar residues" evidence="1">
    <location>
        <begin position="42"/>
        <end position="51"/>
    </location>
</feature>
<dbReference type="Proteomes" id="UP000028840">
    <property type="component" value="Unassembled WGS sequence"/>
</dbReference>
<feature type="compositionally biased region" description="Basic and acidic residues" evidence="1">
    <location>
        <begin position="846"/>
        <end position="865"/>
    </location>
</feature>
<feature type="compositionally biased region" description="Low complexity" evidence="1">
    <location>
        <begin position="52"/>
        <end position="63"/>
    </location>
</feature>
<gene>
    <name evidence="2" type="ORF">TGVAND_261955</name>
</gene>
<sequence length="877" mass="95737">MAFASNDLFVKSLRSSAAAVLSSGPARAPSRPCRPLPRQRHAQSSQPLQRGSSRSSPASVASVCADTAQTLSRLNSTSASASNTVDRNPRKPDEVSPGGTLSPTSISLSRPGSRSSPRKSAADSSWRPQRDPAHSAGSPSFDFKGGPVDQGASHFQSKSGLGSVEEEDCQGRAANVRRREELTRVDSCEDDACGSPFSPRISLCSPSGRLSSCLRDEAKSNRQLTRRSKEERSVSPFARRLLRPLRPQSSESCISSVASSSPSSASSSRQSLPSVSASTHRSQASALPPPVSVGRSRSPPRCLSEEETGFPEASRETSLSSLRPRPVSSSLGGEQAAEATTEKTTRLVEGDGTSAQKAQKEDPRGSSSSSSSFSSRPSSRLDSYLACVSGEMARRRQETRSCREGEREEARERAEAGRKSKSGQEVSTGKGGEGDTQKAAVSRAKRCVCCSGDASGKVPAAEEGDVFACQAALARKQAKERKAERTVEQLVNALYDKHREGLARRQVLKSILEEEQMKACSFHPRINSRTPRGSRASVPAHERLHAEARKKHEAVSRTKDLLGIIETSSFSYRPTITPHPSLSAGHVPLHKRIEEEVTKKQVSLERMEEKQRRAELSSCTFAPRILSRSRLLASREKNAHTSSSSSSSSSSCSSSANNGASPLERGKRKDRRAANGMPLSLLDFAGEGVSSGDRSPVFLSSFARKSQKSLAETHSASAQLDRKAEEEAKKENKENTEEAGEDREEEKERKRFEECLRDMILDRKREKNARGELRATGRSRKESTSVHLLMNFLDVKEQRNRREKLSVRASLPFSLRQRNLSLAGNRAEGNVQREKEKRATKNGQGETRKEGEGKLPEGNRKRDFSLPKAYFRHSRIQ</sequence>
<feature type="region of interest" description="Disordered" evidence="1">
    <location>
        <begin position="633"/>
        <end position="674"/>
    </location>
</feature>
<feature type="region of interest" description="Disordered" evidence="1">
    <location>
        <begin position="710"/>
        <end position="750"/>
    </location>
</feature>
<feature type="compositionally biased region" description="Low complexity" evidence="1">
    <location>
        <begin position="642"/>
        <end position="655"/>
    </location>
</feature>
<feature type="compositionally biased region" description="Basic and acidic residues" evidence="1">
    <location>
        <begin position="177"/>
        <end position="187"/>
    </location>
</feature>
<dbReference type="VEuPathDB" id="ToxoDB:TGVAND_261955"/>
<feature type="compositionally biased region" description="Basic and acidic residues" evidence="1">
    <location>
        <begin position="392"/>
        <end position="418"/>
    </location>
</feature>
<feature type="region of interest" description="Disordered" evidence="1">
    <location>
        <begin position="824"/>
        <end position="877"/>
    </location>
</feature>
<dbReference type="EMBL" id="AEYJ02000398">
    <property type="protein sequence ID" value="KFH10497.1"/>
    <property type="molecule type" value="Genomic_DNA"/>
</dbReference>